<dbReference type="PANTHER" id="PTHR24229">
    <property type="entry name" value="NEUROPEPTIDES RECEPTOR"/>
    <property type="match status" value="1"/>
</dbReference>
<protein>
    <recommendedName>
        <fullName evidence="10">G-protein coupled receptors family 1 profile domain-containing protein</fullName>
    </recommendedName>
</protein>
<dbReference type="GO" id="GO:0042923">
    <property type="term" value="F:neuropeptide binding"/>
    <property type="evidence" value="ECO:0007669"/>
    <property type="project" value="TreeGrafter"/>
</dbReference>
<comment type="caution">
    <text evidence="12">The sequence shown here is derived from an EMBL/GenBank/DDBJ whole genome shotgun (WGS) entry which is preliminary data.</text>
</comment>
<evidence type="ECO:0000313" key="12">
    <source>
        <dbReference type="EMBL" id="CAF3846226.1"/>
    </source>
</evidence>
<sequence>MVNITINSTSITATDPQADLTALVNLLNKTISQYGLGLIWFIGNLGSIFNCIVFSQPAYGKSPCAMYFIASSVAQFFTFNFALFTRMLQFGYSVNAINVYLYYCKFRYYFFYVFVAIPRYYIIMASIDRYFASSRNALRRQYSSPKIALRLIIGTVIFWCIIYIQVLVFYEINNGSCSYRPGSYGIFFSAYISIDSGALPLLLMLIFGLLTVRNIHLTKKRIDAAPTTNAGQAKKDGKMSKKDVQLHRMLANQIILFIILNLPNPCYLIYSSVTINVAKSTFRKATETFVSNMTYVLIYFGFSLTFANFFVSSDMFRREFFQVIRTKILGGAATPSVATAQTTVAVTTIRGPRQNDGAD</sequence>
<dbReference type="AlphaFoldDB" id="A0A819E884"/>
<feature type="transmembrane region" description="Helical" evidence="9">
    <location>
        <begin position="34"/>
        <end position="54"/>
    </location>
</feature>
<feature type="transmembrane region" description="Helical" evidence="9">
    <location>
        <begin position="108"/>
        <end position="127"/>
    </location>
</feature>
<dbReference type="GO" id="GO:0004930">
    <property type="term" value="F:G protein-coupled receptor activity"/>
    <property type="evidence" value="ECO:0007669"/>
    <property type="project" value="UniProtKB-KW"/>
</dbReference>
<evidence type="ECO:0000313" key="11">
    <source>
        <dbReference type="EMBL" id="CAF0800407.1"/>
    </source>
</evidence>
<keyword evidence="3 9" id="KW-0812">Transmembrane</keyword>
<keyword evidence="6 9" id="KW-0472">Membrane</keyword>
<evidence type="ECO:0000256" key="4">
    <source>
        <dbReference type="ARBA" id="ARBA00022989"/>
    </source>
</evidence>
<evidence type="ECO:0000256" key="7">
    <source>
        <dbReference type="ARBA" id="ARBA00023170"/>
    </source>
</evidence>
<evidence type="ECO:0000313" key="13">
    <source>
        <dbReference type="Proteomes" id="UP000663868"/>
    </source>
</evidence>
<dbReference type="EMBL" id="CAJOBB010001360">
    <property type="protein sequence ID" value="CAF3846226.1"/>
    <property type="molecule type" value="Genomic_DNA"/>
</dbReference>
<comment type="subcellular location">
    <subcellularLocation>
        <location evidence="1">Cell membrane</location>
        <topology evidence="1">Multi-pass membrane protein</topology>
    </subcellularLocation>
</comment>
<keyword evidence="8" id="KW-0807">Transducer</keyword>
<feature type="domain" description="G-protein coupled receptors family 1 profile" evidence="10">
    <location>
        <begin position="46"/>
        <end position="312"/>
    </location>
</feature>
<feature type="transmembrane region" description="Helical" evidence="9">
    <location>
        <begin position="190"/>
        <end position="212"/>
    </location>
</feature>
<dbReference type="Gene3D" id="1.20.1070.10">
    <property type="entry name" value="Rhodopsin 7-helix transmembrane proteins"/>
    <property type="match status" value="1"/>
</dbReference>
<dbReference type="SUPFAM" id="SSF81321">
    <property type="entry name" value="Family A G protein-coupled receptor-like"/>
    <property type="match status" value="1"/>
</dbReference>
<dbReference type="InterPro" id="IPR000276">
    <property type="entry name" value="GPCR_Rhodpsn"/>
</dbReference>
<dbReference type="Proteomes" id="UP000663868">
    <property type="component" value="Unassembled WGS sequence"/>
</dbReference>
<feature type="transmembrane region" description="Helical" evidence="9">
    <location>
        <begin position="66"/>
        <end position="88"/>
    </location>
</feature>
<dbReference type="Proteomes" id="UP000663860">
    <property type="component" value="Unassembled WGS sequence"/>
</dbReference>
<name>A0A819E884_9BILA</name>
<dbReference type="PROSITE" id="PS50262">
    <property type="entry name" value="G_PROTEIN_RECEP_F1_2"/>
    <property type="match status" value="1"/>
</dbReference>
<dbReference type="PANTHER" id="PTHR24229:SF40">
    <property type="entry name" value="ALLATOSTATIN C RECEPTOR 1-RELATED"/>
    <property type="match status" value="1"/>
</dbReference>
<evidence type="ECO:0000256" key="2">
    <source>
        <dbReference type="ARBA" id="ARBA00022475"/>
    </source>
</evidence>
<evidence type="ECO:0000256" key="8">
    <source>
        <dbReference type="ARBA" id="ARBA00023224"/>
    </source>
</evidence>
<keyword evidence="5" id="KW-0297">G-protein coupled receptor</keyword>
<reference evidence="12" key="1">
    <citation type="submission" date="2021-02" db="EMBL/GenBank/DDBJ databases">
        <authorList>
            <person name="Nowell W R."/>
        </authorList>
    </citation>
    <scope>NUCLEOTIDE SEQUENCE</scope>
</reference>
<feature type="transmembrane region" description="Helical" evidence="9">
    <location>
        <begin position="147"/>
        <end position="170"/>
    </location>
</feature>
<dbReference type="GO" id="GO:0005886">
    <property type="term" value="C:plasma membrane"/>
    <property type="evidence" value="ECO:0007669"/>
    <property type="project" value="UniProtKB-SubCell"/>
</dbReference>
<accession>A0A819E884</accession>
<feature type="transmembrane region" description="Helical" evidence="9">
    <location>
        <begin position="290"/>
        <end position="311"/>
    </location>
</feature>
<keyword evidence="2" id="KW-1003">Cell membrane</keyword>
<evidence type="ECO:0000259" key="10">
    <source>
        <dbReference type="PROSITE" id="PS50262"/>
    </source>
</evidence>
<evidence type="ECO:0000256" key="6">
    <source>
        <dbReference type="ARBA" id="ARBA00023136"/>
    </source>
</evidence>
<organism evidence="12 13">
    <name type="scientific">Adineta steineri</name>
    <dbReference type="NCBI Taxonomy" id="433720"/>
    <lineage>
        <taxon>Eukaryota</taxon>
        <taxon>Metazoa</taxon>
        <taxon>Spiralia</taxon>
        <taxon>Gnathifera</taxon>
        <taxon>Rotifera</taxon>
        <taxon>Eurotatoria</taxon>
        <taxon>Bdelloidea</taxon>
        <taxon>Adinetida</taxon>
        <taxon>Adinetidae</taxon>
        <taxon>Adineta</taxon>
    </lineage>
</organism>
<keyword evidence="4 9" id="KW-1133">Transmembrane helix</keyword>
<dbReference type="GO" id="GO:0043005">
    <property type="term" value="C:neuron projection"/>
    <property type="evidence" value="ECO:0007669"/>
    <property type="project" value="TreeGrafter"/>
</dbReference>
<dbReference type="InterPro" id="IPR017452">
    <property type="entry name" value="GPCR_Rhodpsn_7TM"/>
</dbReference>
<feature type="transmembrane region" description="Helical" evidence="9">
    <location>
        <begin position="249"/>
        <end position="270"/>
    </location>
</feature>
<dbReference type="EMBL" id="CAJNOE010000044">
    <property type="protein sequence ID" value="CAF0800407.1"/>
    <property type="molecule type" value="Genomic_DNA"/>
</dbReference>
<proteinExistence type="predicted"/>
<dbReference type="GO" id="GO:0007218">
    <property type="term" value="P:neuropeptide signaling pathway"/>
    <property type="evidence" value="ECO:0007669"/>
    <property type="project" value="TreeGrafter"/>
</dbReference>
<evidence type="ECO:0000256" key="5">
    <source>
        <dbReference type="ARBA" id="ARBA00023040"/>
    </source>
</evidence>
<gene>
    <name evidence="11" type="ORF">IZO911_LOCUS6897</name>
    <name evidence="12" type="ORF">KXQ929_LOCUS19815</name>
</gene>
<evidence type="ECO:0000256" key="1">
    <source>
        <dbReference type="ARBA" id="ARBA00004651"/>
    </source>
</evidence>
<keyword evidence="7" id="KW-0675">Receptor</keyword>
<evidence type="ECO:0000256" key="9">
    <source>
        <dbReference type="SAM" id="Phobius"/>
    </source>
</evidence>
<dbReference type="Pfam" id="PF00001">
    <property type="entry name" value="7tm_1"/>
    <property type="match status" value="1"/>
</dbReference>
<evidence type="ECO:0000256" key="3">
    <source>
        <dbReference type="ARBA" id="ARBA00022692"/>
    </source>
</evidence>